<keyword evidence="13 14" id="KW-0472">Membrane</keyword>
<evidence type="ECO:0000256" key="6">
    <source>
        <dbReference type="ARBA" id="ARBA00022679"/>
    </source>
</evidence>
<name>A0A1M6T7G7_9CLOT</name>
<feature type="domain" description="HAMP" evidence="16">
    <location>
        <begin position="140"/>
        <end position="192"/>
    </location>
</feature>
<evidence type="ECO:0000256" key="2">
    <source>
        <dbReference type="ARBA" id="ARBA00004651"/>
    </source>
</evidence>
<dbReference type="OrthoDB" id="9773956at2"/>
<keyword evidence="9" id="KW-0418">Kinase</keyword>
<keyword evidence="10" id="KW-0067">ATP-binding</keyword>
<evidence type="ECO:0000256" key="8">
    <source>
        <dbReference type="ARBA" id="ARBA00022741"/>
    </source>
</evidence>
<keyword evidence="12" id="KW-0902">Two-component regulatory system</keyword>
<dbReference type="Pfam" id="PF02518">
    <property type="entry name" value="HATPase_c"/>
    <property type="match status" value="1"/>
</dbReference>
<dbReference type="Gene3D" id="6.10.340.10">
    <property type="match status" value="1"/>
</dbReference>
<evidence type="ECO:0000259" key="16">
    <source>
        <dbReference type="PROSITE" id="PS50885"/>
    </source>
</evidence>
<dbReference type="CDD" id="cd00075">
    <property type="entry name" value="HATPase"/>
    <property type="match status" value="1"/>
</dbReference>
<dbReference type="InterPro" id="IPR036097">
    <property type="entry name" value="HisK_dim/P_sf"/>
</dbReference>
<dbReference type="SUPFAM" id="SSF47384">
    <property type="entry name" value="Homodimeric domain of signal transducing histidine kinase"/>
    <property type="match status" value="1"/>
</dbReference>
<organism evidence="17 18">
    <name type="scientific">Clostridium cavendishii DSM 21758</name>
    <dbReference type="NCBI Taxonomy" id="1121302"/>
    <lineage>
        <taxon>Bacteria</taxon>
        <taxon>Bacillati</taxon>
        <taxon>Bacillota</taxon>
        <taxon>Clostridia</taxon>
        <taxon>Eubacteriales</taxon>
        <taxon>Clostridiaceae</taxon>
        <taxon>Clostridium</taxon>
    </lineage>
</organism>
<feature type="transmembrane region" description="Helical" evidence="14">
    <location>
        <begin position="112"/>
        <end position="137"/>
    </location>
</feature>
<evidence type="ECO:0000256" key="14">
    <source>
        <dbReference type="SAM" id="Phobius"/>
    </source>
</evidence>
<dbReference type="InterPro" id="IPR004358">
    <property type="entry name" value="Sig_transdc_His_kin-like_C"/>
</dbReference>
<evidence type="ECO:0000256" key="4">
    <source>
        <dbReference type="ARBA" id="ARBA00022475"/>
    </source>
</evidence>
<keyword evidence="7 14" id="KW-0812">Transmembrane</keyword>
<dbReference type="CDD" id="cd00082">
    <property type="entry name" value="HisKA"/>
    <property type="match status" value="1"/>
</dbReference>
<evidence type="ECO:0000256" key="1">
    <source>
        <dbReference type="ARBA" id="ARBA00000085"/>
    </source>
</evidence>
<sequence length="417" mass="47501">MVKAREMYLRTFNNPEVKKSFLKLIFIQIIFFLALNLSLIYNFKSLEKNYIENKAGLIGSIIIDKPELKSELVKLSFKDPNNEALNIGRAVLKEYGYSESLEVKHIHGLSSVFYGIIRDFAVIVFIFTTILLIVKYIELEGIFIRIRSLAKASESMLEGDYNIAIYENSEGDFAKLAHRFKEMRTIIQNQIRDLNKEKEFLVNLLSDISHQLKTPLASLIIFNDILNKQNLTNENRIKFVENSRLQLNRMEWLIKSLLKLAKLDAGAIKFNIKENNVKETIGESIDILSNMAKKSNVKLKLECSDSELKYRYDNEWLSEAIINIIKNGIEHSKDGEISISTEETPVSFKIIISDNGEGISEKDLPNIFKRFYKASGGDSVGIGLSLSKSIIEAHNGFIEVISEVGKGTTFKIVLIKI</sequence>
<keyword evidence="6" id="KW-0808">Transferase</keyword>
<evidence type="ECO:0000256" key="10">
    <source>
        <dbReference type="ARBA" id="ARBA00022840"/>
    </source>
</evidence>
<dbReference type="PROSITE" id="PS50109">
    <property type="entry name" value="HIS_KIN"/>
    <property type="match status" value="1"/>
</dbReference>
<dbReference type="InterPro" id="IPR003661">
    <property type="entry name" value="HisK_dim/P_dom"/>
</dbReference>
<keyword evidence="4" id="KW-1003">Cell membrane</keyword>
<comment type="catalytic activity">
    <reaction evidence="1">
        <text>ATP + protein L-histidine = ADP + protein N-phospho-L-histidine.</text>
        <dbReference type="EC" id="2.7.13.3"/>
    </reaction>
</comment>
<dbReference type="CDD" id="cd06225">
    <property type="entry name" value="HAMP"/>
    <property type="match status" value="1"/>
</dbReference>
<feature type="transmembrane region" description="Helical" evidence="14">
    <location>
        <begin position="21"/>
        <end position="41"/>
    </location>
</feature>
<dbReference type="SUPFAM" id="SSF55874">
    <property type="entry name" value="ATPase domain of HSP90 chaperone/DNA topoisomerase II/histidine kinase"/>
    <property type="match status" value="1"/>
</dbReference>
<dbReference type="RefSeq" id="WP_084109058.1">
    <property type="nucleotide sequence ID" value="NZ_FQZB01000019.1"/>
</dbReference>
<dbReference type="Gene3D" id="3.30.565.10">
    <property type="entry name" value="Histidine kinase-like ATPase, C-terminal domain"/>
    <property type="match status" value="1"/>
</dbReference>
<evidence type="ECO:0000259" key="15">
    <source>
        <dbReference type="PROSITE" id="PS50109"/>
    </source>
</evidence>
<evidence type="ECO:0000256" key="13">
    <source>
        <dbReference type="ARBA" id="ARBA00023136"/>
    </source>
</evidence>
<dbReference type="PROSITE" id="PS50885">
    <property type="entry name" value="HAMP"/>
    <property type="match status" value="1"/>
</dbReference>
<comment type="subcellular location">
    <subcellularLocation>
        <location evidence="2">Cell membrane</location>
        <topology evidence="2">Multi-pass membrane protein</topology>
    </subcellularLocation>
</comment>
<dbReference type="PANTHER" id="PTHR45528:SF1">
    <property type="entry name" value="SENSOR HISTIDINE KINASE CPXA"/>
    <property type="match status" value="1"/>
</dbReference>
<dbReference type="InterPro" id="IPR050398">
    <property type="entry name" value="HssS/ArlS-like"/>
</dbReference>
<dbReference type="InterPro" id="IPR036890">
    <property type="entry name" value="HATPase_C_sf"/>
</dbReference>
<dbReference type="EC" id="2.7.13.3" evidence="3"/>
<dbReference type="GO" id="GO:0000155">
    <property type="term" value="F:phosphorelay sensor kinase activity"/>
    <property type="evidence" value="ECO:0007669"/>
    <property type="project" value="InterPro"/>
</dbReference>
<dbReference type="Proteomes" id="UP000184310">
    <property type="component" value="Unassembled WGS sequence"/>
</dbReference>
<evidence type="ECO:0000313" key="18">
    <source>
        <dbReference type="Proteomes" id="UP000184310"/>
    </source>
</evidence>
<dbReference type="Pfam" id="PF00512">
    <property type="entry name" value="HisKA"/>
    <property type="match status" value="1"/>
</dbReference>
<dbReference type="SMART" id="SM00388">
    <property type="entry name" value="HisKA"/>
    <property type="match status" value="1"/>
</dbReference>
<reference evidence="17 18" key="1">
    <citation type="submission" date="2016-11" db="EMBL/GenBank/DDBJ databases">
        <authorList>
            <person name="Jaros S."/>
            <person name="Januszkiewicz K."/>
            <person name="Wedrychowicz H."/>
        </authorList>
    </citation>
    <scope>NUCLEOTIDE SEQUENCE [LARGE SCALE GENOMIC DNA]</scope>
    <source>
        <strain evidence="17 18">DSM 21758</strain>
    </source>
</reference>
<dbReference type="STRING" id="1121302.SAMN02745163_03977"/>
<keyword evidence="11 14" id="KW-1133">Transmembrane helix</keyword>
<dbReference type="PANTHER" id="PTHR45528">
    <property type="entry name" value="SENSOR HISTIDINE KINASE CPXA"/>
    <property type="match status" value="1"/>
</dbReference>
<evidence type="ECO:0000256" key="5">
    <source>
        <dbReference type="ARBA" id="ARBA00022553"/>
    </source>
</evidence>
<dbReference type="GO" id="GO:0005524">
    <property type="term" value="F:ATP binding"/>
    <property type="evidence" value="ECO:0007669"/>
    <property type="project" value="UniProtKB-KW"/>
</dbReference>
<evidence type="ECO:0000256" key="3">
    <source>
        <dbReference type="ARBA" id="ARBA00012438"/>
    </source>
</evidence>
<dbReference type="EMBL" id="FQZB01000019">
    <property type="protein sequence ID" value="SHK52982.1"/>
    <property type="molecule type" value="Genomic_DNA"/>
</dbReference>
<gene>
    <name evidence="17" type="ORF">SAMN02745163_03977</name>
</gene>
<evidence type="ECO:0000256" key="11">
    <source>
        <dbReference type="ARBA" id="ARBA00022989"/>
    </source>
</evidence>
<protein>
    <recommendedName>
        <fullName evidence="3">histidine kinase</fullName>
        <ecNumber evidence="3">2.7.13.3</ecNumber>
    </recommendedName>
</protein>
<accession>A0A1M6T7G7</accession>
<dbReference type="Gene3D" id="1.10.287.130">
    <property type="match status" value="1"/>
</dbReference>
<keyword evidence="8" id="KW-0547">Nucleotide-binding</keyword>
<dbReference type="InterPro" id="IPR005467">
    <property type="entry name" value="His_kinase_dom"/>
</dbReference>
<proteinExistence type="predicted"/>
<dbReference type="InterPro" id="IPR003594">
    <property type="entry name" value="HATPase_dom"/>
</dbReference>
<evidence type="ECO:0000256" key="7">
    <source>
        <dbReference type="ARBA" id="ARBA00022692"/>
    </source>
</evidence>
<keyword evidence="5" id="KW-0597">Phosphoprotein</keyword>
<evidence type="ECO:0000256" key="12">
    <source>
        <dbReference type="ARBA" id="ARBA00023012"/>
    </source>
</evidence>
<evidence type="ECO:0000256" key="9">
    <source>
        <dbReference type="ARBA" id="ARBA00022777"/>
    </source>
</evidence>
<dbReference type="InterPro" id="IPR003660">
    <property type="entry name" value="HAMP_dom"/>
</dbReference>
<dbReference type="SMART" id="SM00387">
    <property type="entry name" value="HATPase_c"/>
    <property type="match status" value="1"/>
</dbReference>
<feature type="domain" description="Histidine kinase" evidence="15">
    <location>
        <begin position="207"/>
        <end position="417"/>
    </location>
</feature>
<dbReference type="AlphaFoldDB" id="A0A1M6T7G7"/>
<keyword evidence="18" id="KW-1185">Reference proteome</keyword>
<dbReference type="PRINTS" id="PR00344">
    <property type="entry name" value="BCTRLSENSOR"/>
</dbReference>
<dbReference type="GO" id="GO:0005886">
    <property type="term" value="C:plasma membrane"/>
    <property type="evidence" value="ECO:0007669"/>
    <property type="project" value="UniProtKB-SubCell"/>
</dbReference>
<evidence type="ECO:0000313" key="17">
    <source>
        <dbReference type="EMBL" id="SHK52982.1"/>
    </source>
</evidence>